<keyword evidence="2" id="KW-0539">Nucleus</keyword>
<feature type="region of interest" description="Disordered" evidence="3">
    <location>
        <begin position="128"/>
        <end position="174"/>
    </location>
</feature>
<dbReference type="InterPro" id="IPR039883">
    <property type="entry name" value="Fcf2/DNTTIP2"/>
</dbReference>
<feature type="domain" description="Fcf2 pre-rRNA processing C-terminal" evidence="4">
    <location>
        <begin position="160"/>
        <end position="264"/>
    </location>
</feature>
<feature type="compositionally biased region" description="Basic residues" evidence="3">
    <location>
        <begin position="274"/>
        <end position="291"/>
    </location>
</feature>
<dbReference type="PANTHER" id="PTHR21686">
    <property type="entry name" value="DEOXYNUCLEOTIDYLTRANSFERASE TERMINAL-INTERACTING PROTEIN 2"/>
    <property type="match status" value="1"/>
</dbReference>
<dbReference type="InterPro" id="IPR014810">
    <property type="entry name" value="Fcf2_C"/>
</dbReference>
<proteinExistence type="predicted"/>
<evidence type="ECO:0000256" key="2">
    <source>
        <dbReference type="ARBA" id="ARBA00023242"/>
    </source>
</evidence>
<feature type="compositionally biased region" description="Low complexity" evidence="3">
    <location>
        <begin position="23"/>
        <end position="44"/>
    </location>
</feature>
<dbReference type="FunCoup" id="A0A165TZS1">
    <property type="interactions" value="109"/>
</dbReference>
<dbReference type="InParanoid" id="A0A165TZS1"/>
<dbReference type="AlphaFoldDB" id="A0A165TZS1"/>
<sequence length="291" mass="32360">MLTDKGKGKALVQDEPEEHFDDSASGTDSDSDSTSSSPFSNTSDSDSDLDDISPEYLESLLQKARQNIASKANLASLSANHPTEEEVITLPDDGFAPLPPLDPGTLPKSYFDGTKVVCDPDVELAEKAMSSRAVPDEPARPPELARDGKVLTKKEQKELKKKAKGPGYFDLPTHAPEELPRLYREVEALRLRNQLDPKRFYRKEEGEGKGIKGLPKQFAIGTILPTKTPFGTQSRDNLPKAARKRTIVDELVDDAEAKSYAKKKFRELQTVRGARGRNTLRKKNERRKAKW</sequence>
<dbReference type="PANTHER" id="PTHR21686:SF12">
    <property type="entry name" value="DEOXYNUCLEOTIDYLTRANSFERASE TERMINAL-INTERACTING PROTEIN 2"/>
    <property type="match status" value="1"/>
</dbReference>
<evidence type="ECO:0000313" key="5">
    <source>
        <dbReference type="EMBL" id="KZT27418.1"/>
    </source>
</evidence>
<dbReference type="Pfam" id="PF08698">
    <property type="entry name" value="Fcf2"/>
    <property type="match status" value="1"/>
</dbReference>
<comment type="subcellular location">
    <subcellularLocation>
        <location evidence="1">Nucleus</location>
        <location evidence="1">Nucleolus</location>
    </subcellularLocation>
</comment>
<dbReference type="EMBL" id="KV425562">
    <property type="protein sequence ID" value="KZT27418.1"/>
    <property type="molecule type" value="Genomic_DNA"/>
</dbReference>
<dbReference type="GO" id="GO:0006396">
    <property type="term" value="P:RNA processing"/>
    <property type="evidence" value="ECO:0007669"/>
    <property type="project" value="TreeGrafter"/>
</dbReference>
<keyword evidence="6" id="KW-1185">Reference proteome</keyword>
<protein>
    <submittedName>
        <fullName evidence="5">Fcf2-domain-containing protein</fullName>
    </submittedName>
</protein>
<feature type="region of interest" description="Disordered" evidence="3">
    <location>
        <begin position="1"/>
        <end position="54"/>
    </location>
</feature>
<organism evidence="5 6">
    <name type="scientific">Neolentinus lepideus HHB14362 ss-1</name>
    <dbReference type="NCBI Taxonomy" id="1314782"/>
    <lineage>
        <taxon>Eukaryota</taxon>
        <taxon>Fungi</taxon>
        <taxon>Dikarya</taxon>
        <taxon>Basidiomycota</taxon>
        <taxon>Agaricomycotina</taxon>
        <taxon>Agaricomycetes</taxon>
        <taxon>Gloeophyllales</taxon>
        <taxon>Gloeophyllaceae</taxon>
        <taxon>Neolentinus</taxon>
    </lineage>
</organism>
<evidence type="ECO:0000256" key="3">
    <source>
        <dbReference type="SAM" id="MobiDB-lite"/>
    </source>
</evidence>
<name>A0A165TZS1_9AGAM</name>
<dbReference type="Proteomes" id="UP000076761">
    <property type="component" value="Unassembled WGS sequence"/>
</dbReference>
<gene>
    <name evidence="5" type="ORF">NEOLEDRAFT_1130975</name>
</gene>
<accession>A0A165TZS1</accession>
<dbReference type="GO" id="GO:0003723">
    <property type="term" value="F:RNA binding"/>
    <property type="evidence" value="ECO:0007669"/>
    <property type="project" value="TreeGrafter"/>
</dbReference>
<evidence type="ECO:0000256" key="1">
    <source>
        <dbReference type="ARBA" id="ARBA00004604"/>
    </source>
</evidence>
<dbReference type="OrthoDB" id="427886at2759"/>
<feature type="compositionally biased region" description="Basic and acidic residues" evidence="3">
    <location>
        <begin position="134"/>
        <end position="158"/>
    </location>
</feature>
<evidence type="ECO:0000259" key="4">
    <source>
        <dbReference type="Pfam" id="PF08698"/>
    </source>
</evidence>
<dbReference type="STRING" id="1314782.A0A165TZS1"/>
<dbReference type="GO" id="GO:0005730">
    <property type="term" value="C:nucleolus"/>
    <property type="evidence" value="ECO:0007669"/>
    <property type="project" value="UniProtKB-SubCell"/>
</dbReference>
<evidence type="ECO:0000313" key="6">
    <source>
        <dbReference type="Proteomes" id="UP000076761"/>
    </source>
</evidence>
<feature type="region of interest" description="Disordered" evidence="3">
    <location>
        <begin position="272"/>
        <end position="291"/>
    </location>
</feature>
<reference evidence="5 6" key="1">
    <citation type="journal article" date="2016" name="Mol. Biol. Evol.">
        <title>Comparative Genomics of Early-Diverging Mushroom-Forming Fungi Provides Insights into the Origins of Lignocellulose Decay Capabilities.</title>
        <authorList>
            <person name="Nagy L.G."/>
            <person name="Riley R."/>
            <person name="Tritt A."/>
            <person name="Adam C."/>
            <person name="Daum C."/>
            <person name="Floudas D."/>
            <person name="Sun H."/>
            <person name="Yadav J.S."/>
            <person name="Pangilinan J."/>
            <person name="Larsson K.H."/>
            <person name="Matsuura K."/>
            <person name="Barry K."/>
            <person name="Labutti K."/>
            <person name="Kuo R."/>
            <person name="Ohm R.A."/>
            <person name="Bhattacharya S.S."/>
            <person name="Shirouzu T."/>
            <person name="Yoshinaga Y."/>
            <person name="Martin F.M."/>
            <person name="Grigoriev I.V."/>
            <person name="Hibbett D.S."/>
        </authorList>
    </citation>
    <scope>NUCLEOTIDE SEQUENCE [LARGE SCALE GENOMIC DNA]</scope>
    <source>
        <strain evidence="5 6">HHB14362 ss-1</strain>
    </source>
</reference>